<comment type="similarity">
    <text evidence="3">In the N-terminal section; belongs to the phytochrome family.</text>
</comment>
<evidence type="ECO:0000256" key="8">
    <source>
        <dbReference type="ARBA" id="ARBA00023012"/>
    </source>
</evidence>
<dbReference type="CDD" id="cd17546">
    <property type="entry name" value="REC_hyHK_CKI1_RcsC-like"/>
    <property type="match status" value="1"/>
</dbReference>
<evidence type="ECO:0000256" key="7">
    <source>
        <dbReference type="ARBA" id="ARBA00022777"/>
    </source>
</evidence>
<dbReference type="PROSITE" id="PS50110">
    <property type="entry name" value="RESPONSE_REGULATORY"/>
    <property type="match status" value="1"/>
</dbReference>
<reference evidence="13 14" key="1">
    <citation type="journal article" date="2018" name="Elife">
        <title>Discovery and characterization of a prevalent human gut bacterial enzyme sufficient for the inactivation of a family of plant toxins.</title>
        <authorList>
            <person name="Koppel N."/>
            <person name="Bisanz J.E."/>
            <person name="Pandelia M.E."/>
            <person name="Turnbaugh P.J."/>
            <person name="Balskus E.P."/>
        </authorList>
    </citation>
    <scope>NUCLEOTIDE SEQUENCE [LARGE SCALE GENOMIC DNA]</scope>
    <source>
        <strain evidence="13 14">3C</strain>
    </source>
</reference>
<dbReference type="Proteomes" id="UP000254000">
    <property type="component" value="Unassembled WGS sequence"/>
</dbReference>
<dbReference type="InterPro" id="IPR003594">
    <property type="entry name" value="HATPase_dom"/>
</dbReference>
<dbReference type="Gene3D" id="3.30.565.10">
    <property type="entry name" value="Histidine kinase-like ATPase, C-terminal domain"/>
    <property type="match status" value="1"/>
</dbReference>
<evidence type="ECO:0000256" key="1">
    <source>
        <dbReference type="ARBA" id="ARBA00000085"/>
    </source>
</evidence>
<organism evidence="13 14">
    <name type="scientific">Gordonibacter pamelaeae</name>
    <dbReference type="NCBI Taxonomy" id="471189"/>
    <lineage>
        <taxon>Bacteria</taxon>
        <taxon>Bacillati</taxon>
        <taxon>Actinomycetota</taxon>
        <taxon>Coriobacteriia</taxon>
        <taxon>Eggerthellales</taxon>
        <taxon>Eggerthellaceae</taxon>
        <taxon>Gordonibacter</taxon>
    </lineage>
</organism>
<dbReference type="OrthoDB" id="3170569at2"/>
<sequence length="579" mass="63559">MLGTRKRGRPDEDFDLFRRAFDEAGRSVHLLVRAGDLRPVHVSANFERVFRLPPERMDDDIEALYRLIEPETRRSIRHRVDAWDGVGRLWFDFPFTADGDDEPCFFRCTVERVLDGFGYLVSFDDAQIERERMDELRGQLRDLSTDAQVKTDFLNKMSHEIRTPLNGIVGLLELARTHGGQPDELARDLDEAAGLGQFLMSLVNDILDMSRLEAGKVELERRPFDLASLAEDVRSIFGHSAAERDVAFAVELKECEDRFVVGDRLRLGQVIVNLVSNALKFTPAGGSVTVTFQEMRRRDGRAHYLVRVRDTGKGIDPQFLGRIFRPFEQEDGSIAPTFGGSGLGMAIADSLVRLMGGEIVIDSEVGRGSDMSVYLALDLSDEATVAASAATAEASRWTGELLHAAERAGGAESVALLPHPAAPAEPAAPADPAPAPVPAADSPLAGLRMLLAEDNDVNARITTSLLKLRGIDVVRARIGEEALELYEDSEPGGFDAVLMDIKMPGMDGWEAARRIRASARPDAQRIALVALSANAFAEDARRSRAVGMDGHIGKPVDFDELEALFGRIRSGRCKGKDNA</sequence>
<dbReference type="Gene3D" id="3.40.50.2300">
    <property type="match status" value="1"/>
</dbReference>
<evidence type="ECO:0000256" key="5">
    <source>
        <dbReference type="ARBA" id="ARBA00022553"/>
    </source>
</evidence>
<dbReference type="InterPro" id="IPR005467">
    <property type="entry name" value="His_kinase_dom"/>
</dbReference>
<dbReference type="CDD" id="cd16922">
    <property type="entry name" value="HATPase_EvgS-ArcB-TorS-like"/>
    <property type="match status" value="1"/>
</dbReference>
<dbReference type="AlphaFoldDB" id="A0A369LZ93"/>
<evidence type="ECO:0000259" key="11">
    <source>
        <dbReference type="PROSITE" id="PS50109"/>
    </source>
</evidence>
<dbReference type="SMART" id="SM00448">
    <property type="entry name" value="REC"/>
    <property type="match status" value="1"/>
</dbReference>
<evidence type="ECO:0000313" key="13">
    <source>
        <dbReference type="EMBL" id="RDB64851.1"/>
    </source>
</evidence>
<keyword evidence="5 10" id="KW-0597">Phosphoprotein</keyword>
<dbReference type="PANTHER" id="PTHR43047">
    <property type="entry name" value="TWO-COMPONENT HISTIDINE PROTEIN KINASE"/>
    <property type="match status" value="1"/>
</dbReference>
<dbReference type="GO" id="GO:0005886">
    <property type="term" value="C:plasma membrane"/>
    <property type="evidence" value="ECO:0007669"/>
    <property type="project" value="UniProtKB-SubCell"/>
</dbReference>
<dbReference type="SMART" id="SM00388">
    <property type="entry name" value="HisKA"/>
    <property type="match status" value="1"/>
</dbReference>
<name>A0A369LZ93_9ACTN</name>
<keyword evidence="14" id="KW-1185">Reference proteome</keyword>
<dbReference type="PROSITE" id="PS50109">
    <property type="entry name" value="HIS_KIN"/>
    <property type="match status" value="1"/>
</dbReference>
<comment type="caution">
    <text evidence="13">The sequence shown here is derived from an EMBL/GenBank/DDBJ whole genome shotgun (WGS) entry which is preliminary data.</text>
</comment>
<comment type="subcellular location">
    <subcellularLocation>
        <location evidence="2">Cell membrane</location>
    </subcellularLocation>
</comment>
<dbReference type="SMART" id="SM00387">
    <property type="entry name" value="HATPase_c"/>
    <property type="match status" value="1"/>
</dbReference>
<dbReference type="Pfam" id="PF00072">
    <property type="entry name" value="Response_reg"/>
    <property type="match status" value="1"/>
</dbReference>
<keyword evidence="6" id="KW-0808">Transferase</keyword>
<evidence type="ECO:0000259" key="12">
    <source>
        <dbReference type="PROSITE" id="PS50110"/>
    </source>
</evidence>
<feature type="modified residue" description="4-aspartylphosphate" evidence="10">
    <location>
        <position position="500"/>
    </location>
</feature>
<dbReference type="RefSeq" id="WP_114568991.1">
    <property type="nucleotide sequence ID" value="NZ_CABMMS010000005.1"/>
</dbReference>
<evidence type="ECO:0000256" key="4">
    <source>
        <dbReference type="ARBA" id="ARBA00012438"/>
    </source>
</evidence>
<feature type="domain" description="Histidine kinase" evidence="11">
    <location>
        <begin position="156"/>
        <end position="379"/>
    </location>
</feature>
<dbReference type="InterPro" id="IPR004358">
    <property type="entry name" value="Sig_transdc_His_kin-like_C"/>
</dbReference>
<dbReference type="PANTHER" id="PTHR43047:SF64">
    <property type="entry name" value="HISTIDINE KINASE CONTAINING CHEY-HOMOLOGOUS RECEIVER DOMAIN AND PAS DOMAIN-RELATED"/>
    <property type="match status" value="1"/>
</dbReference>
<dbReference type="Pfam" id="PF00512">
    <property type="entry name" value="HisKA"/>
    <property type="match status" value="1"/>
</dbReference>
<dbReference type="InterPro" id="IPR011006">
    <property type="entry name" value="CheY-like_superfamily"/>
</dbReference>
<dbReference type="PRINTS" id="PR00344">
    <property type="entry name" value="BCTRLSENSOR"/>
</dbReference>
<dbReference type="FunFam" id="3.30.565.10:FF:000010">
    <property type="entry name" value="Sensor histidine kinase RcsC"/>
    <property type="match status" value="1"/>
</dbReference>
<dbReference type="GO" id="GO:0000155">
    <property type="term" value="F:phosphorelay sensor kinase activity"/>
    <property type="evidence" value="ECO:0007669"/>
    <property type="project" value="InterPro"/>
</dbReference>
<gene>
    <name evidence="13" type="ORF">C1877_09010</name>
</gene>
<dbReference type="InterPro" id="IPR003661">
    <property type="entry name" value="HisK_dim/P_dom"/>
</dbReference>
<dbReference type="EMBL" id="PPTS01000005">
    <property type="protein sequence ID" value="RDB64851.1"/>
    <property type="molecule type" value="Genomic_DNA"/>
</dbReference>
<keyword evidence="7" id="KW-0418">Kinase</keyword>
<dbReference type="Gene3D" id="1.10.287.130">
    <property type="match status" value="1"/>
</dbReference>
<dbReference type="InterPro" id="IPR001789">
    <property type="entry name" value="Sig_transdc_resp-reg_receiver"/>
</dbReference>
<evidence type="ECO:0000256" key="2">
    <source>
        <dbReference type="ARBA" id="ARBA00004236"/>
    </source>
</evidence>
<evidence type="ECO:0000256" key="3">
    <source>
        <dbReference type="ARBA" id="ARBA00006402"/>
    </source>
</evidence>
<dbReference type="InterPro" id="IPR036097">
    <property type="entry name" value="HisK_dim/P_sf"/>
</dbReference>
<dbReference type="EC" id="2.7.13.3" evidence="4"/>
<dbReference type="Pfam" id="PF02518">
    <property type="entry name" value="HATPase_c"/>
    <property type="match status" value="1"/>
</dbReference>
<keyword evidence="8" id="KW-0902">Two-component regulatory system</keyword>
<accession>A0A369LZ93</accession>
<protein>
    <recommendedName>
        <fullName evidence="9">Circadian input-output histidine kinase CikA</fullName>
        <ecNumber evidence="4">2.7.13.3</ecNumber>
    </recommendedName>
</protein>
<feature type="domain" description="Response regulatory" evidence="12">
    <location>
        <begin position="448"/>
        <end position="569"/>
    </location>
</feature>
<evidence type="ECO:0000256" key="10">
    <source>
        <dbReference type="PROSITE-ProRule" id="PRU00169"/>
    </source>
</evidence>
<evidence type="ECO:0000313" key="14">
    <source>
        <dbReference type="Proteomes" id="UP000254000"/>
    </source>
</evidence>
<dbReference type="SUPFAM" id="SSF47384">
    <property type="entry name" value="Homodimeric domain of signal transducing histidine kinase"/>
    <property type="match status" value="1"/>
</dbReference>
<evidence type="ECO:0000256" key="6">
    <source>
        <dbReference type="ARBA" id="ARBA00022679"/>
    </source>
</evidence>
<comment type="catalytic activity">
    <reaction evidence="1">
        <text>ATP + protein L-histidine = ADP + protein N-phospho-L-histidine.</text>
        <dbReference type="EC" id="2.7.13.3"/>
    </reaction>
</comment>
<evidence type="ECO:0000256" key="9">
    <source>
        <dbReference type="ARBA" id="ARBA00074306"/>
    </source>
</evidence>
<dbReference type="GeneID" id="78359826"/>
<proteinExistence type="inferred from homology"/>
<dbReference type="InterPro" id="IPR036890">
    <property type="entry name" value="HATPase_C_sf"/>
</dbReference>
<dbReference type="SUPFAM" id="SSF52172">
    <property type="entry name" value="CheY-like"/>
    <property type="match status" value="1"/>
</dbReference>
<dbReference type="CDD" id="cd00082">
    <property type="entry name" value="HisKA"/>
    <property type="match status" value="1"/>
</dbReference>
<dbReference type="SUPFAM" id="SSF55874">
    <property type="entry name" value="ATPase domain of HSP90 chaperone/DNA topoisomerase II/histidine kinase"/>
    <property type="match status" value="1"/>
</dbReference>